<proteinExistence type="predicted"/>
<protein>
    <submittedName>
        <fullName evidence="1">Thioredoxin family protein</fullName>
    </submittedName>
</protein>
<dbReference type="Proteomes" id="UP001234602">
    <property type="component" value="Unassembled WGS sequence"/>
</dbReference>
<name>A0AAW7IMD6_9BACI</name>
<reference evidence="1" key="1">
    <citation type="submission" date="2023-06" db="EMBL/GenBank/DDBJ databases">
        <title>Comparative genomics of Bacillaceae isolates and their secondary metabolite potential.</title>
        <authorList>
            <person name="Song L."/>
            <person name="Nielsen L.J."/>
            <person name="Mohite O."/>
            <person name="Xu X."/>
            <person name="Weber T."/>
            <person name="Kovacs A.T."/>
        </authorList>
    </citation>
    <scope>NUCLEOTIDE SEQUENCE</scope>
    <source>
        <strain evidence="1">D8_B_37</strain>
    </source>
</reference>
<gene>
    <name evidence="1" type="ORF">QUF89_24930</name>
</gene>
<dbReference type="SUPFAM" id="SSF52833">
    <property type="entry name" value="Thioredoxin-like"/>
    <property type="match status" value="1"/>
</dbReference>
<evidence type="ECO:0000313" key="2">
    <source>
        <dbReference type="Proteomes" id="UP001234602"/>
    </source>
</evidence>
<dbReference type="RefSeq" id="WP_289321041.1">
    <property type="nucleotide sequence ID" value="NZ_JAUCEY010000008.1"/>
</dbReference>
<dbReference type="InterPro" id="IPR036249">
    <property type="entry name" value="Thioredoxin-like_sf"/>
</dbReference>
<organism evidence="1 2">
    <name type="scientific">Peribacillus simplex</name>
    <dbReference type="NCBI Taxonomy" id="1478"/>
    <lineage>
        <taxon>Bacteria</taxon>
        <taxon>Bacillati</taxon>
        <taxon>Bacillota</taxon>
        <taxon>Bacilli</taxon>
        <taxon>Bacillales</taxon>
        <taxon>Bacillaceae</taxon>
        <taxon>Peribacillus</taxon>
    </lineage>
</organism>
<dbReference type="EMBL" id="JAUCEY010000008">
    <property type="protein sequence ID" value="MDM5455340.1"/>
    <property type="molecule type" value="Genomic_DNA"/>
</dbReference>
<comment type="caution">
    <text evidence="1">The sequence shown here is derived from an EMBL/GenBank/DDBJ whole genome shotgun (WGS) entry which is preliminary data.</text>
</comment>
<dbReference type="AlphaFoldDB" id="A0AAW7IMD6"/>
<sequence>MTTLNEWFEKGIPAKEFISSMKVHKENLQSIQERFSITEADQVFFNELKSKELRAIVITEDWCGDAMMNIPILLNISEAANIETRMVLRDQNLELIDQYLTNGTARSIPIFIFIDRNGEEKAVWGPRAPKVQEYVMELRSDLPAKDDESFEAEQKEVFKKITVAFSEDKHLWDEVYGSIKEALGKI</sequence>
<dbReference type="Gene3D" id="3.40.30.10">
    <property type="entry name" value="Glutaredoxin"/>
    <property type="match status" value="1"/>
</dbReference>
<dbReference type="Pfam" id="PF14595">
    <property type="entry name" value="Thioredoxin_9"/>
    <property type="match status" value="1"/>
</dbReference>
<accession>A0AAW7IMD6</accession>
<evidence type="ECO:0000313" key="1">
    <source>
        <dbReference type="EMBL" id="MDM5455340.1"/>
    </source>
</evidence>